<gene>
    <name evidence="1" type="ORF">M104_4701</name>
</gene>
<proteinExistence type="predicted"/>
<organism evidence="1 2">
    <name type="scientific">Bacteroides fragilis str. 1007-1-F #10</name>
    <dbReference type="NCBI Taxonomy" id="1339295"/>
    <lineage>
        <taxon>Bacteria</taxon>
        <taxon>Pseudomonadati</taxon>
        <taxon>Bacteroidota</taxon>
        <taxon>Bacteroidia</taxon>
        <taxon>Bacteroidales</taxon>
        <taxon>Bacteroidaceae</taxon>
        <taxon>Bacteroides</taxon>
    </lineage>
</organism>
<sequence length="38" mass="4331">MSVRISQSFGSILKGALCNVVFGWKIVEEEFSENLHFQ</sequence>
<accession>A0AAN4MVT9</accession>
<name>A0AAN4MVT9_BACFG</name>
<dbReference type="EMBL" id="JGEA01000041">
    <property type="protein sequence ID" value="EYA12228.1"/>
    <property type="molecule type" value="Genomic_DNA"/>
</dbReference>
<evidence type="ECO:0000313" key="1">
    <source>
        <dbReference type="EMBL" id="EYA12228.1"/>
    </source>
</evidence>
<reference evidence="1 2" key="1">
    <citation type="submission" date="2014-02" db="EMBL/GenBank/DDBJ databases">
        <authorList>
            <person name="Sears C."/>
            <person name="Carroll K."/>
            <person name="Sack B.R."/>
            <person name="Qadri F."/>
            <person name="Myers L.L."/>
            <person name="Chung G.-T."/>
            <person name="Escheverria P."/>
            <person name="Fraser C.M."/>
            <person name="Sadzewicz L."/>
            <person name="Shefchek K.A."/>
            <person name="Tallon L."/>
            <person name="Das S.P."/>
            <person name="Daugherty S."/>
            <person name="Mongodin E.F."/>
        </authorList>
    </citation>
    <scope>NUCLEOTIDE SEQUENCE [LARGE SCALE GENOMIC DNA]</scope>
    <source>
        <strain evidence="1 2">1007-1-F #10</strain>
    </source>
</reference>
<evidence type="ECO:0000313" key="2">
    <source>
        <dbReference type="Proteomes" id="UP000022433"/>
    </source>
</evidence>
<comment type="caution">
    <text evidence="1">The sequence shown here is derived from an EMBL/GenBank/DDBJ whole genome shotgun (WGS) entry which is preliminary data.</text>
</comment>
<dbReference type="Proteomes" id="UP000022433">
    <property type="component" value="Unassembled WGS sequence"/>
</dbReference>
<protein>
    <submittedName>
        <fullName evidence="1">Uncharacterized protein</fullName>
    </submittedName>
</protein>
<dbReference type="AlphaFoldDB" id="A0AAN4MVT9"/>